<reference evidence="3 4" key="1">
    <citation type="submission" date="2016-07" db="EMBL/GenBank/DDBJ databases">
        <title>Enhancement of antibiotic productionsby engineered nitrateutilization in actinobacteria.</title>
        <authorList>
            <person name="Meng S.C."/>
        </authorList>
    </citation>
    <scope>NUCLEOTIDE SEQUENCE [LARGE SCALE GENOMIC DNA]</scope>
    <source>
        <strain evidence="3 4">NRRL 2936</strain>
    </source>
</reference>
<evidence type="ECO:0000259" key="2">
    <source>
        <dbReference type="Pfam" id="PF00296"/>
    </source>
</evidence>
<evidence type="ECO:0000313" key="3">
    <source>
        <dbReference type="EMBL" id="ANS70548.1"/>
    </source>
</evidence>
<dbReference type="STRING" id="1915.SLINC_8324"/>
<keyword evidence="1" id="KW-0560">Oxidoreductase</keyword>
<dbReference type="PANTHER" id="PTHR43244">
    <property type="match status" value="1"/>
</dbReference>
<dbReference type="KEGG" id="sls:SLINC_8324"/>
<evidence type="ECO:0000256" key="1">
    <source>
        <dbReference type="ARBA" id="ARBA00023002"/>
    </source>
</evidence>
<dbReference type="InterPro" id="IPR050564">
    <property type="entry name" value="F420-G6PD/mer"/>
</dbReference>
<name>A0A1B1MPN8_STRLN</name>
<dbReference type="Proteomes" id="UP000092598">
    <property type="component" value="Chromosome"/>
</dbReference>
<feature type="domain" description="Luciferase-like" evidence="2">
    <location>
        <begin position="11"/>
        <end position="271"/>
    </location>
</feature>
<proteinExistence type="predicted"/>
<dbReference type="EMBL" id="CP016438">
    <property type="protein sequence ID" value="ANS70548.1"/>
    <property type="molecule type" value="Genomic_DNA"/>
</dbReference>
<dbReference type="RefSeq" id="WP_067444090.1">
    <property type="nucleotide sequence ID" value="NZ_CP016438.1"/>
</dbReference>
<dbReference type="InterPro" id="IPR036661">
    <property type="entry name" value="Luciferase-like_sf"/>
</dbReference>
<dbReference type="Pfam" id="PF00296">
    <property type="entry name" value="Bac_luciferase"/>
    <property type="match status" value="1"/>
</dbReference>
<dbReference type="GO" id="GO:0004497">
    <property type="term" value="F:monooxygenase activity"/>
    <property type="evidence" value="ECO:0007669"/>
    <property type="project" value="UniProtKB-KW"/>
</dbReference>
<dbReference type="PATRIC" id="fig|1915.4.peg.9167"/>
<organism evidence="3 4">
    <name type="scientific">Streptomyces lincolnensis</name>
    <dbReference type="NCBI Taxonomy" id="1915"/>
    <lineage>
        <taxon>Bacteria</taxon>
        <taxon>Bacillati</taxon>
        <taxon>Actinomycetota</taxon>
        <taxon>Actinomycetes</taxon>
        <taxon>Kitasatosporales</taxon>
        <taxon>Streptomycetaceae</taxon>
        <taxon>Streptomyces</taxon>
    </lineage>
</organism>
<dbReference type="AlphaFoldDB" id="A0A1B1MPN8"/>
<protein>
    <submittedName>
        <fullName evidence="3">Luciferase-like monooxygenase</fullName>
    </submittedName>
</protein>
<sequence>MGWFLAHEEWQPEALIQQGILAESAGFDALLVSDHLQPWTDAGGAAGFSWVTLGALAASTRTATLMTAAVCPLFRMHPVLTAQAAATVGRICGGRFELGVGMGQAVNEQPLRGPLPPYRERLARTEEALRLMDSLLAGDEVSSDGPYYPVSPMRLHSPPPGPVPVLLAASGPRSAEAAGRLADGVISSVKDVGHTRRTVVDVARKAAAAVGRRPPRTVLTCFLVFARDDAEAWEALRPWRGMRTPRRLREGSPRRLREDADAMGREAVLQRFPRYDDVSRVVELCRGIIDGIAPDVLALQVAAVDGAEALRRLSEVPARLRG</sequence>
<keyword evidence="4" id="KW-1185">Reference proteome</keyword>
<evidence type="ECO:0000313" key="4">
    <source>
        <dbReference type="Proteomes" id="UP000092598"/>
    </source>
</evidence>
<dbReference type="PANTHER" id="PTHR43244:SF1">
    <property type="entry name" value="5,10-METHYLENETETRAHYDROMETHANOPTERIN REDUCTASE"/>
    <property type="match status" value="1"/>
</dbReference>
<dbReference type="InterPro" id="IPR011251">
    <property type="entry name" value="Luciferase-like_dom"/>
</dbReference>
<accession>A0A1B1MPN8</accession>
<dbReference type="GO" id="GO:0016705">
    <property type="term" value="F:oxidoreductase activity, acting on paired donors, with incorporation or reduction of molecular oxygen"/>
    <property type="evidence" value="ECO:0007669"/>
    <property type="project" value="InterPro"/>
</dbReference>
<dbReference type="SUPFAM" id="SSF51679">
    <property type="entry name" value="Bacterial luciferase-like"/>
    <property type="match status" value="1"/>
</dbReference>
<gene>
    <name evidence="3" type="ORF">SLINC_8324</name>
</gene>
<dbReference type="Gene3D" id="3.20.20.30">
    <property type="entry name" value="Luciferase-like domain"/>
    <property type="match status" value="1"/>
</dbReference>
<keyword evidence="3" id="KW-0503">Monooxygenase</keyword>